<dbReference type="SUPFAM" id="SSF54814">
    <property type="entry name" value="Prokaryotic type KH domain (KH-domain type II)"/>
    <property type="match status" value="1"/>
</dbReference>
<dbReference type="HAMAP" id="MF_00367">
    <property type="entry name" value="GTPase_Era"/>
    <property type="match status" value="1"/>
</dbReference>
<gene>
    <name evidence="7" type="primary">era</name>
    <name evidence="12" type="ORF">GH975_09170</name>
</gene>
<dbReference type="GO" id="GO:0005525">
    <property type="term" value="F:GTP binding"/>
    <property type="evidence" value="ECO:0007669"/>
    <property type="project" value="UniProtKB-UniRule"/>
</dbReference>
<feature type="binding site" evidence="7">
    <location>
        <begin position="58"/>
        <end position="62"/>
    </location>
    <ligand>
        <name>GTP</name>
        <dbReference type="ChEBI" id="CHEBI:37565"/>
    </ligand>
</feature>
<keyword evidence="5 7" id="KW-0694">RNA-binding</keyword>
<evidence type="ECO:0000256" key="3">
    <source>
        <dbReference type="ARBA" id="ARBA00022517"/>
    </source>
</evidence>
<keyword evidence="7" id="KW-0963">Cytoplasm</keyword>
<dbReference type="PANTHER" id="PTHR42698">
    <property type="entry name" value="GTPASE ERA"/>
    <property type="match status" value="1"/>
</dbReference>
<feature type="domain" description="KH type-2" evidence="10">
    <location>
        <begin position="194"/>
        <end position="278"/>
    </location>
</feature>
<dbReference type="GO" id="GO:0003924">
    <property type="term" value="F:GTPase activity"/>
    <property type="evidence" value="ECO:0007669"/>
    <property type="project" value="UniProtKB-UniRule"/>
</dbReference>
<feature type="domain" description="Era-type G" evidence="11">
    <location>
        <begin position="3"/>
        <end position="171"/>
    </location>
</feature>
<feature type="region of interest" description="G2" evidence="8">
    <location>
        <begin position="37"/>
        <end position="41"/>
    </location>
</feature>
<comment type="subcellular location">
    <subcellularLocation>
        <location evidence="7">Cytoplasm</location>
    </subcellularLocation>
    <subcellularLocation>
        <location evidence="7">Cell membrane</location>
        <topology evidence="7">Peripheral membrane protein</topology>
    </subcellularLocation>
</comment>
<organism evidence="12 13">
    <name type="scientific">Litorivicinus lipolyticus</name>
    <dbReference type="NCBI Taxonomy" id="418701"/>
    <lineage>
        <taxon>Bacteria</taxon>
        <taxon>Pseudomonadati</taxon>
        <taxon>Pseudomonadota</taxon>
        <taxon>Gammaproteobacteria</taxon>
        <taxon>Oceanospirillales</taxon>
        <taxon>Litorivicinaceae</taxon>
        <taxon>Litorivicinus</taxon>
    </lineage>
</organism>
<dbReference type="InterPro" id="IPR015946">
    <property type="entry name" value="KH_dom-like_a/b"/>
</dbReference>
<comment type="similarity">
    <text evidence="1 7 8 9">Belongs to the TRAFAC class TrmE-Era-EngA-EngB-Septin-like GTPase superfamily. Era GTPase family.</text>
</comment>
<feature type="binding site" evidence="7">
    <location>
        <begin position="120"/>
        <end position="123"/>
    </location>
    <ligand>
        <name>GTP</name>
        <dbReference type="ChEBI" id="CHEBI:37565"/>
    </ligand>
</feature>
<keyword evidence="7" id="KW-0472">Membrane</keyword>
<keyword evidence="13" id="KW-1185">Reference proteome</keyword>
<comment type="function">
    <text evidence="7">An essential GTPase that binds both GDP and GTP, with rapid nucleotide exchange. Plays a role in 16S rRNA processing and 30S ribosomal subunit biogenesis and possibly also in cell cycle regulation and energy metabolism.</text>
</comment>
<sequence>MTHCGTVAIVGRPNVGKSTLMNHLIGQKLSITSRKAQTTRHQVMGIWTEGDMQVVFVDTPGIHIGGKRALNRYLNKAASNALQDVDLVVWLLERDRFTGEDAFVEKQIRESGKPLIIALNKVDQVHDKAKLMPVAQKMQMRFPDAEVVPLSALKGHNQDTLMALVGKRIPEGPFMFDPDQLTDKSLRFLVAEIVREKLVRQCGDELPYRTTVEIEKFDEQPDRVYINAVIFVERKSQKPILIGHQGSRLKQIGTDARMDAAELIGLPVHLELWVKVRDRWSDDEAALAQLGYKDP</sequence>
<evidence type="ECO:0000256" key="5">
    <source>
        <dbReference type="ARBA" id="ARBA00022884"/>
    </source>
</evidence>
<keyword evidence="7" id="KW-0699">rRNA-binding</keyword>
<dbReference type="SUPFAM" id="SSF52540">
    <property type="entry name" value="P-loop containing nucleoside triphosphate hydrolases"/>
    <property type="match status" value="1"/>
</dbReference>
<dbReference type="Pfam" id="PF01926">
    <property type="entry name" value="MMR_HSR1"/>
    <property type="match status" value="1"/>
</dbReference>
<dbReference type="Gene3D" id="3.30.300.20">
    <property type="match status" value="1"/>
</dbReference>
<evidence type="ECO:0000256" key="7">
    <source>
        <dbReference type="HAMAP-Rule" id="MF_00367"/>
    </source>
</evidence>
<evidence type="ECO:0000259" key="10">
    <source>
        <dbReference type="PROSITE" id="PS50823"/>
    </source>
</evidence>
<comment type="subunit">
    <text evidence="7">Monomer.</text>
</comment>
<dbReference type="RefSeq" id="WP_153714234.1">
    <property type="nucleotide sequence ID" value="NZ_CP045871.1"/>
</dbReference>
<dbReference type="KEGG" id="llp:GH975_09170"/>
<dbReference type="GO" id="GO:0005829">
    <property type="term" value="C:cytosol"/>
    <property type="evidence" value="ECO:0007669"/>
    <property type="project" value="TreeGrafter"/>
</dbReference>
<dbReference type="EMBL" id="CP045871">
    <property type="protein sequence ID" value="QGG80730.1"/>
    <property type="molecule type" value="Genomic_DNA"/>
</dbReference>
<dbReference type="NCBIfam" id="NF000908">
    <property type="entry name" value="PRK00089.1"/>
    <property type="match status" value="1"/>
</dbReference>
<dbReference type="InterPro" id="IPR030388">
    <property type="entry name" value="G_ERA_dom"/>
</dbReference>
<keyword evidence="6 7" id="KW-0342">GTP-binding</keyword>
<dbReference type="PRINTS" id="PR00326">
    <property type="entry name" value="GTP1OBG"/>
</dbReference>
<evidence type="ECO:0000313" key="12">
    <source>
        <dbReference type="EMBL" id="QGG80730.1"/>
    </source>
</evidence>
<evidence type="ECO:0000256" key="1">
    <source>
        <dbReference type="ARBA" id="ARBA00007921"/>
    </source>
</evidence>
<dbReference type="NCBIfam" id="TIGR00436">
    <property type="entry name" value="era"/>
    <property type="match status" value="1"/>
</dbReference>
<evidence type="ECO:0000256" key="4">
    <source>
        <dbReference type="ARBA" id="ARBA00022741"/>
    </source>
</evidence>
<dbReference type="InterPro" id="IPR005225">
    <property type="entry name" value="Small_GTP-bd"/>
</dbReference>
<dbReference type="InterPro" id="IPR005662">
    <property type="entry name" value="GTPase_Era-like"/>
</dbReference>
<dbReference type="Pfam" id="PF07650">
    <property type="entry name" value="KH_2"/>
    <property type="match status" value="1"/>
</dbReference>
<dbReference type="AlphaFoldDB" id="A0A5Q2QFX0"/>
<dbReference type="NCBIfam" id="TIGR00231">
    <property type="entry name" value="small_GTP"/>
    <property type="match status" value="1"/>
</dbReference>
<dbReference type="CDD" id="cd22534">
    <property type="entry name" value="KH-II_Era"/>
    <property type="match status" value="1"/>
</dbReference>
<keyword evidence="4 7" id="KW-0547">Nucleotide-binding</keyword>
<dbReference type="InterPro" id="IPR006073">
    <property type="entry name" value="GTP-bd"/>
</dbReference>
<dbReference type="InterPro" id="IPR004044">
    <property type="entry name" value="KH_dom_type_2"/>
</dbReference>
<name>A0A5Q2QFX0_9GAMM</name>
<proteinExistence type="inferred from homology"/>
<dbReference type="PANTHER" id="PTHR42698:SF1">
    <property type="entry name" value="GTPASE ERA, MITOCHONDRIAL"/>
    <property type="match status" value="1"/>
</dbReference>
<dbReference type="FunFam" id="3.30.300.20:FF:000003">
    <property type="entry name" value="GTPase Era"/>
    <property type="match status" value="1"/>
</dbReference>
<evidence type="ECO:0000313" key="13">
    <source>
        <dbReference type="Proteomes" id="UP000388235"/>
    </source>
</evidence>
<dbReference type="InterPro" id="IPR027417">
    <property type="entry name" value="P-loop_NTPase"/>
</dbReference>
<dbReference type="GO" id="GO:0000028">
    <property type="term" value="P:ribosomal small subunit assembly"/>
    <property type="evidence" value="ECO:0007669"/>
    <property type="project" value="TreeGrafter"/>
</dbReference>
<feature type="region of interest" description="G3" evidence="8">
    <location>
        <begin position="58"/>
        <end position="61"/>
    </location>
</feature>
<dbReference type="PROSITE" id="PS51713">
    <property type="entry name" value="G_ERA"/>
    <property type="match status" value="1"/>
</dbReference>
<dbReference type="OrthoDB" id="9805918at2"/>
<accession>A0A5Q2QFX0</accession>
<evidence type="ECO:0000259" key="11">
    <source>
        <dbReference type="PROSITE" id="PS51713"/>
    </source>
</evidence>
<feature type="region of interest" description="G4" evidence="8">
    <location>
        <begin position="120"/>
        <end position="123"/>
    </location>
</feature>
<dbReference type="GO" id="GO:0070181">
    <property type="term" value="F:small ribosomal subunit rRNA binding"/>
    <property type="evidence" value="ECO:0007669"/>
    <property type="project" value="UniProtKB-UniRule"/>
</dbReference>
<keyword evidence="3 7" id="KW-0690">Ribosome biogenesis</keyword>
<protein>
    <recommendedName>
        <fullName evidence="2 7">GTPase Era</fullName>
    </recommendedName>
</protein>
<dbReference type="GO" id="GO:0005886">
    <property type="term" value="C:plasma membrane"/>
    <property type="evidence" value="ECO:0007669"/>
    <property type="project" value="UniProtKB-SubCell"/>
</dbReference>
<dbReference type="Proteomes" id="UP000388235">
    <property type="component" value="Chromosome"/>
</dbReference>
<dbReference type="FunFam" id="3.40.50.300:FF:000094">
    <property type="entry name" value="GTPase Era"/>
    <property type="match status" value="1"/>
</dbReference>
<evidence type="ECO:0000256" key="6">
    <source>
        <dbReference type="ARBA" id="ARBA00023134"/>
    </source>
</evidence>
<evidence type="ECO:0000256" key="9">
    <source>
        <dbReference type="RuleBase" id="RU003761"/>
    </source>
</evidence>
<feature type="region of interest" description="G1" evidence="8">
    <location>
        <begin position="11"/>
        <end position="18"/>
    </location>
</feature>
<feature type="region of interest" description="G5" evidence="8">
    <location>
        <begin position="150"/>
        <end position="152"/>
    </location>
</feature>
<feature type="binding site" evidence="7">
    <location>
        <begin position="11"/>
        <end position="18"/>
    </location>
    <ligand>
        <name>GTP</name>
        <dbReference type="ChEBI" id="CHEBI:37565"/>
    </ligand>
</feature>
<dbReference type="CDD" id="cd04163">
    <property type="entry name" value="Era"/>
    <property type="match status" value="1"/>
</dbReference>
<keyword evidence="7" id="KW-1003">Cell membrane</keyword>
<dbReference type="GO" id="GO:0043024">
    <property type="term" value="F:ribosomal small subunit binding"/>
    <property type="evidence" value="ECO:0007669"/>
    <property type="project" value="TreeGrafter"/>
</dbReference>
<dbReference type="PROSITE" id="PS50823">
    <property type="entry name" value="KH_TYPE_2"/>
    <property type="match status" value="1"/>
</dbReference>
<dbReference type="InterPro" id="IPR009019">
    <property type="entry name" value="KH_sf_prok-type"/>
</dbReference>
<reference evidence="12 13" key="1">
    <citation type="submission" date="2019-11" db="EMBL/GenBank/DDBJ databases">
        <authorList>
            <person name="Khan S.A."/>
            <person name="Jeon C.O."/>
            <person name="Chun B.H."/>
        </authorList>
    </citation>
    <scope>NUCLEOTIDE SEQUENCE [LARGE SCALE GENOMIC DNA]</scope>
    <source>
        <strain evidence="12 13">IMCC 1097</strain>
    </source>
</reference>
<evidence type="ECO:0000256" key="2">
    <source>
        <dbReference type="ARBA" id="ARBA00020484"/>
    </source>
</evidence>
<dbReference type="Gene3D" id="3.40.50.300">
    <property type="entry name" value="P-loop containing nucleotide triphosphate hydrolases"/>
    <property type="match status" value="1"/>
</dbReference>
<evidence type="ECO:0000256" key="8">
    <source>
        <dbReference type="PROSITE-ProRule" id="PRU01050"/>
    </source>
</evidence>